<dbReference type="AlphaFoldDB" id="A0A0F9VSL7"/>
<sequence length="31" mass="3508">MGHGKAKTKKKVDKGKITGIKKGRKSRREKK</sequence>
<evidence type="ECO:0000313" key="2">
    <source>
        <dbReference type="EMBL" id="KKN76451.1"/>
    </source>
</evidence>
<feature type="region of interest" description="Disordered" evidence="1">
    <location>
        <begin position="1"/>
        <end position="31"/>
    </location>
</feature>
<protein>
    <submittedName>
        <fullName evidence="2">Uncharacterized protein</fullName>
    </submittedName>
</protein>
<dbReference type="EMBL" id="LAZR01000295">
    <property type="protein sequence ID" value="KKN76451.1"/>
    <property type="molecule type" value="Genomic_DNA"/>
</dbReference>
<gene>
    <name evidence="2" type="ORF">LCGC14_0369600</name>
</gene>
<evidence type="ECO:0000256" key="1">
    <source>
        <dbReference type="SAM" id="MobiDB-lite"/>
    </source>
</evidence>
<proteinExistence type="predicted"/>
<name>A0A0F9VSL7_9ZZZZ</name>
<accession>A0A0F9VSL7</accession>
<organism evidence="2">
    <name type="scientific">marine sediment metagenome</name>
    <dbReference type="NCBI Taxonomy" id="412755"/>
    <lineage>
        <taxon>unclassified sequences</taxon>
        <taxon>metagenomes</taxon>
        <taxon>ecological metagenomes</taxon>
    </lineage>
</organism>
<reference evidence="2" key="1">
    <citation type="journal article" date="2015" name="Nature">
        <title>Complex archaea that bridge the gap between prokaryotes and eukaryotes.</title>
        <authorList>
            <person name="Spang A."/>
            <person name="Saw J.H."/>
            <person name="Jorgensen S.L."/>
            <person name="Zaremba-Niedzwiedzka K."/>
            <person name="Martijn J."/>
            <person name="Lind A.E."/>
            <person name="van Eijk R."/>
            <person name="Schleper C."/>
            <person name="Guy L."/>
            <person name="Ettema T.J."/>
        </authorList>
    </citation>
    <scope>NUCLEOTIDE SEQUENCE</scope>
</reference>
<comment type="caution">
    <text evidence="2">The sequence shown here is derived from an EMBL/GenBank/DDBJ whole genome shotgun (WGS) entry which is preliminary data.</text>
</comment>